<feature type="transmembrane region" description="Helical" evidence="5">
    <location>
        <begin position="24"/>
        <end position="45"/>
    </location>
</feature>
<evidence type="ECO:0000256" key="1">
    <source>
        <dbReference type="ARBA" id="ARBA00022500"/>
    </source>
</evidence>
<feature type="compositionally biased region" description="Polar residues" evidence="4">
    <location>
        <begin position="470"/>
        <end position="488"/>
    </location>
</feature>
<evidence type="ECO:0000313" key="8">
    <source>
        <dbReference type="Proteomes" id="UP000054537"/>
    </source>
</evidence>
<protein>
    <recommendedName>
        <fullName evidence="6">Methyl-accepting transducer domain-containing protein</fullName>
    </recommendedName>
</protein>
<keyword evidence="5" id="KW-0472">Membrane</keyword>
<keyword evidence="3" id="KW-0807">Transducer</keyword>
<dbReference type="AlphaFoldDB" id="A0A0A6UGU3"/>
<dbReference type="Pfam" id="PF00015">
    <property type="entry name" value="MCPsignal"/>
    <property type="match status" value="1"/>
</dbReference>
<accession>A0A0A6UGU3</accession>
<dbReference type="Gene3D" id="1.10.287.950">
    <property type="entry name" value="Methyl-accepting chemotaxis protein"/>
    <property type="match status" value="1"/>
</dbReference>
<evidence type="ECO:0000256" key="2">
    <source>
        <dbReference type="ARBA" id="ARBA00029447"/>
    </source>
</evidence>
<proteinExistence type="inferred from homology"/>
<evidence type="ECO:0000256" key="3">
    <source>
        <dbReference type="PROSITE-ProRule" id="PRU00284"/>
    </source>
</evidence>
<dbReference type="GO" id="GO:0007165">
    <property type="term" value="P:signal transduction"/>
    <property type="evidence" value="ECO:0007669"/>
    <property type="project" value="UniProtKB-KW"/>
</dbReference>
<dbReference type="SUPFAM" id="SSF58104">
    <property type="entry name" value="Methyl-accepting chemotaxis protein (MCP) signaling domain"/>
    <property type="match status" value="1"/>
</dbReference>
<keyword evidence="1" id="KW-0145">Chemotaxis</keyword>
<evidence type="ECO:0000259" key="6">
    <source>
        <dbReference type="PROSITE" id="PS50111"/>
    </source>
</evidence>
<dbReference type="GO" id="GO:0016020">
    <property type="term" value="C:membrane"/>
    <property type="evidence" value="ECO:0007669"/>
    <property type="project" value="InterPro"/>
</dbReference>
<keyword evidence="5" id="KW-1133">Transmembrane helix</keyword>
<sequence>MVLGWAARQATSVATDDPVLIRRIWIFTQASAAALAVAAVMVAALGFWPLAGLYLTLTVVDQLFLRWLRRGGGRDSHRAGSVFVWFYAIVLAAVALAPPQGLPGEASIRSMCVMLLPLVAGQFTTPRRARSWTLVSAGMLIAVAGIFGSLRLDSPAHLLTLALQTIVLAVVYLVSSGSWTALSGEREQARTARAEAEQQRDTAEHLAHTLGEHAARIAARSRGLAGQNKGLAASAAEQAQALMLLTDALQQLQEVSDKLDNTATHAVRLATEASTAAHHSREGLTQLAASMRSIQDSSSTTVQVISQITAVAAQTTLLSFNAAIEAARAGQAGQGFAVVADEVRQLSTRASDAATSSSIQVQDTIGRIHDGAAASDRLTDNVTAVTTELSTIADTLHTMGTQFDDQRRNLGHLVDLSAAMSTATEGFVEHTQRSDTAAQQLLADTTALIHDLHTATGITIDTSDDKPPSALTQQIPAPSSSTALDWQL</sequence>
<name>A0A0A6UGU3_ACTUT</name>
<dbReference type="PANTHER" id="PTHR43531:SF11">
    <property type="entry name" value="METHYL-ACCEPTING CHEMOTAXIS PROTEIN 3"/>
    <property type="match status" value="1"/>
</dbReference>
<dbReference type="Proteomes" id="UP000054537">
    <property type="component" value="Unassembled WGS sequence"/>
</dbReference>
<dbReference type="GO" id="GO:0006935">
    <property type="term" value="P:chemotaxis"/>
    <property type="evidence" value="ECO:0007669"/>
    <property type="project" value="UniProtKB-KW"/>
</dbReference>
<dbReference type="EMBL" id="JRTT01000130">
    <property type="protein sequence ID" value="KHD73544.1"/>
    <property type="molecule type" value="Genomic_DNA"/>
</dbReference>
<organism evidence="7 8">
    <name type="scientific">Actinoplanes utahensis</name>
    <dbReference type="NCBI Taxonomy" id="1869"/>
    <lineage>
        <taxon>Bacteria</taxon>
        <taxon>Bacillati</taxon>
        <taxon>Actinomycetota</taxon>
        <taxon>Actinomycetes</taxon>
        <taxon>Micromonosporales</taxon>
        <taxon>Micromonosporaceae</taxon>
        <taxon>Actinoplanes</taxon>
    </lineage>
</organism>
<feature type="domain" description="Methyl-accepting transducer" evidence="6">
    <location>
        <begin position="213"/>
        <end position="442"/>
    </location>
</feature>
<evidence type="ECO:0000256" key="5">
    <source>
        <dbReference type="SAM" id="Phobius"/>
    </source>
</evidence>
<dbReference type="PANTHER" id="PTHR43531">
    <property type="entry name" value="PROTEIN ICFG"/>
    <property type="match status" value="1"/>
</dbReference>
<feature type="transmembrane region" description="Helical" evidence="5">
    <location>
        <begin position="156"/>
        <end position="174"/>
    </location>
</feature>
<feature type="transmembrane region" description="Helical" evidence="5">
    <location>
        <begin position="132"/>
        <end position="150"/>
    </location>
</feature>
<feature type="region of interest" description="Disordered" evidence="4">
    <location>
        <begin position="460"/>
        <end position="488"/>
    </location>
</feature>
<dbReference type="InterPro" id="IPR004089">
    <property type="entry name" value="MCPsignal_dom"/>
</dbReference>
<gene>
    <name evidence="7" type="ORF">MB27_33990</name>
</gene>
<evidence type="ECO:0000256" key="4">
    <source>
        <dbReference type="SAM" id="MobiDB-lite"/>
    </source>
</evidence>
<dbReference type="eggNOG" id="COG0840">
    <property type="taxonomic scope" value="Bacteria"/>
</dbReference>
<dbReference type="SMART" id="SM00283">
    <property type="entry name" value="MA"/>
    <property type="match status" value="1"/>
</dbReference>
<reference evidence="7 8" key="1">
    <citation type="submission" date="2014-10" db="EMBL/GenBank/DDBJ databases">
        <title>Draft genome sequence of Actinoplanes utahensis NRRL 12052.</title>
        <authorList>
            <person name="Velasco-Bucheli B."/>
            <person name="del Cerro C."/>
            <person name="Hormigo D."/>
            <person name="Garcia J.L."/>
            <person name="Acebal C."/>
            <person name="Arroyo M."/>
            <person name="de la Mata I."/>
        </authorList>
    </citation>
    <scope>NUCLEOTIDE SEQUENCE [LARGE SCALE GENOMIC DNA]</scope>
    <source>
        <strain evidence="7 8">NRRL 12052</strain>
    </source>
</reference>
<keyword evidence="5" id="KW-0812">Transmembrane</keyword>
<comment type="similarity">
    <text evidence="2">Belongs to the methyl-accepting chemotaxis (MCP) protein family.</text>
</comment>
<dbReference type="STRING" id="1869.MB27_33990"/>
<keyword evidence="8" id="KW-1185">Reference proteome</keyword>
<feature type="transmembrane region" description="Helical" evidence="5">
    <location>
        <begin position="80"/>
        <end position="100"/>
    </location>
</feature>
<evidence type="ECO:0000313" key="7">
    <source>
        <dbReference type="EMBL" id="KHD73544.1"/>
    </source>
</evidence>
<dbReference type="InterPro" id="IPR051310">
    <property type="entry name" value="MCP_chemotaxis"/>
</dbReference>
<comment type="caution">
    <text evidence="7">The sequence shown here is derived from an EMBL/GenBank/DDBJ whole genome shotgun (WGS) entry which is preliminary data.</text>
</comment>
<dbReference type="PROSITE" id="PS50111">
    <property type="entry name" value="CHEMOTAXIS_TRANSDUC_2"/>
    <property type="match status" value="1"/>
</dbReference>